<protein>
    <submittedName>
        <fullName evidence="3">TPR_REGION domain-containing protein</fullName>
    </submittedName>
</protein>
<dbReference type="EMBL" id="UYRR01006842">
    <property type="protein sequence ID" value="VDK23032.1"/>
    <property type="molecule type" value="Genomic_DNA"/>
</dbReference>
<dbReference type="GO" id="GO:0005829">
    <property type="term" value="C:cytosol"/>
    <property type="evidence" value="ECO:0007669"/>
    <property type="project" value="TreeGrafter"/>
</dbReference>
<organism evidence="3">
    <name type="scientific">Anisakis simplex</name>
    <name type="common">Herring worm</name>
    <dbReference type="NCBI Taxonomy" id="6269"/>
    <lineage>
        <taxon>Eukaryota</taxon>
        <taxon>Metazoa</taxon>
        <taxon>Ecdysozoa</taxon>
        <taxon>Nematoda</taxon>
        <taxon>Chromadorea</taxon>
        <taxon>Rhabditida</taxon>
        <taxon>Spirurina</taxon>
        <taxon>Ascaridomorpha</taxon>
        <taxon>Ascaridoidea</taxon>
        <taxon>Anisakidae</taxon>
        <taxon>Anisakis</taxon>
        <taxon>Anisakis simplex complex</taxon>
    </lineage>
</organism>
<reference evidence="1 2" key="2">
    <citation type="submission" date="2018-11" db="EMBL/GenBank/DDBJ databases">
        <authorList>
            <consortium name="Pathogen Informatics"/>
        </authorList>
    </citation>
    <scope>NUCLEOTIDE SEQUENCE [LARGE SCALE GENOMIC DNA]</scope>
</reference>
<dbReference type="GO" id="GO:0005634">
    <property type="term" value="C:nucleus"/>
    <property type="evidence" value="ECO:0007669"/>
    <property type="project" value="TreeGrafter"/>
</dbReference>
<name>A0A0M3J9J1_ANISI</name>
<sequence>MMRLIYDCEFCWISNGCLKALKYDQSEKEDRLEKAEWSKEEGNKHFRFKKYRWAIDCYTNGIKEMSSDRNINSILFGNRAAANVHLGNLRSAARDCVFARRFDPTNLKVSVLCNQKHALRNSFTDKF</sequence>
<reference evidence="3" key="1">
    <citation type="submission" date="2017-02" db="UniProtKB">
        <authorList>
            <consortium name="WormBaseParasite"/>
        </authorList>
    </citation>
    <scope>IDENTIFICATION</scope>
</reference>
<dbReference type="InterPro" id="IPR011990">
    <property type="entry name" value="TPR-like_helical_dom_sf"/>
</dbReference>
<dbReference type="WBParaSite" id="ASIM_0000425601-mRNA-1">
    <property type="protein sequence ID" value="ASIM_0000425601-mRNA-1"/>
    <property type="gene ID" value="ASIM_0000425601"/>
</dbReference>
<dbReference type="OrthoDB" id="420195at2759"/>
<dbReference type="PANTHER" id="PTHR46035">
    <property type="entry name" value="TETRATRICOPEPTIDE REPEAT PROTEIN 4"/>
    <property type="match status" value="1"/>
</dbReference>
<accession>A0A0M3J9J1</accession>
<dbReference type="GO" id="GO:0006457">
    <property type="term" value="P:protein folding"/>
    <property type="evidence" value="ECO:0007669"/>
    <property type="project" value="TreeGrafter"/>
</dbReference>
<proteinExistence type="predicted"/>
<dbReference type="GO" id="GO:0030544">
    <property type="term" value="F:Hsp70 protein binding"/>
    <property type="evidence" value="ECO:0007669"/>
    <property type="project" value="TreeGrafter"/>
</dbReference>
<dbReference type="Proteomes" id="UP000267096">
    <property type="component" value="Unassembled WGS sequence"/>
</dbReference>
<dbReference type="SUPFAM" id="SSF48452">
    <property type="entry name" value="TPR-like"/>
    <property type="match status" value="1"/>
</dbReference>
<evidence type="ECO:0000313" key="2">
    <source>
        <dbReference type="Proteomes" id="UP000267096"/>
    </source>
</evidence>
<dbReference type="PANTHER" id="PTHR46035:SF1">
    <property type="entry name" value="TETRATRICOPEPTIDE REPEAT PROTEIN 4"/>
    <property type="match status" value="1"/>
</dbReference>
<keyword evidence="2" id="KW-1185">Reference proteome</keyword>
<evidence type="ECO:0000313" key="1">
    <source>
        <dbReference type="EMBL" id="VDK23032.1"/>
    </source>
</evidence>
<dbReference type="AlphaFoldDB" id="A0A0M3J9J1"/>
<gene>
    <name evidence="1" type="ORF">ASIM_LOCUS4074</name>
</gene>
<evidence type="ECO:0000313" key="3">
    <source>
        <dbReference type="WBParaSite" id="ASIM_0000425601-mRNA-1"/>
    </source>
</evidence>
<dbReference type="Gene3D" id="1.25.40.10">
    <property type="entry name" value="Tetratricopeptide repeat domain"/>
    <property type="match status" value="1"/>
</dbReference>
<dbReference type="GO" id="GO:0051879">
    <property type="term" value="F:Hsp90 protein binding"/>
    <property type="evidence" value="ECO:0007669"/>
    <property type="project" value="TreeGrafter"/>
</dbReference>